<dbReference type="GO" id="GO:0008270">
    <property type="term" value="F:zinc ion binding"/>
    <property type="evidence" value="ECO:0007669"/>
    <property type="project" value="UniProtKB-KW"/>
</dbReference>
<proteinExistence type="predicted"/>
<dbReference type="SUPFAM" id="SSF57850">
    <property type="entry name" value="RING/U-box"/>
    <property type="match status" value="1"/>
</dbReference>
<keyword evidence="7" id="KW-1185">Reference proteome</keyword>
<dbReference type="EMBL" id="MRZV01000260">
    <property type="protein sequence ID" value="PIK54147.1"/>
    <property type="molecule type" value="Genomic_DNA"/>
</dbReference>
<dbReference type="Pfam" id="PF00097">
    <property type="entry name" value="zf-C3HC4"/>
    <property type="match status" value="1"/>
</dbReference>
<evidence type="ECO:0000256" key="1">
    <source>
        <dbReference type="ARBA" id="ARBA00022723"/>
    </source>
</evidence>
<evidence type="ECO:0000256" key="2">
    <source>
        <dbReference type="ARBA" id="ARBA00022771"/>
    </source>
</evidence>
<dbReference type="InterPro" id="IPR001841">
    <property type="entry name" value="Znf_RING"/>
</dbReference>
<dbReference type="PANTHER" id="PTHR25462:SF229">
    <property type="entry name" value="TRANSCRIPTION INTERMEDIARY FACTOR 1-BETA"/>
    <property type="match status" value="1"/>
</dbReference>
<evidence type="ECO:0000256" key="4">
    <source>
        <dbReference type="PROSITE-ProRule" id="PRU00175"/>
    </source>
</evidence>
<reference evidence="6 7" key="1">
    <citation type="journal article" date="2017" name="PLoS Biol.">
        <title>The sea cucumber genome provides insights into morphological evolution and visceral regeneration.</title>
        <authorList>
            <person name="Zhang X."/>
            <person name="Sun L."/>
            <person name="Yuan J."/>
            <person name="Sun Y."/>
            <person name="Gao Y."/>
            <person name="Zhang L."/>
            <person name="Li S."/>
            <person name="Dai H."/>
            <person name="Hamel J.F."/>
            <person name="Liu C."/>
            <person name="Yu Y."/>
            <person name="Liu S."/>
            <person name="Lin W."/>
            <person name="Guo K."/>
            <person name="Jin S."/>
            <person name="Xu P."/>
            <person name="Storey K.B."/>
            <person name="Huan P."/>
            <person name="Zhang T."/>
            <person name="Zhou Y."/>
            <person name="Zhang J."/>
            <person name="Lin C."/>
            <person name="Li X."/>
            <person name="Xing L."/>
            <person name="Huo D."/>
            <person name="Sun M."/>
            <person name="Wang L."/>
            <person name="Mercier A."/>
            <person name="Li F."/>
            <person name="Yang H."/>
            <person name="Xiang J."/>
        </authorList>
    </citation>
    <scope>NUCLEOTIDE SEQUENCE [LARGE SCALE GENOMIC DNA]</scope>
    <source>
        <strain evidence="6">Shaxun</strain>
        <tissue evidence="6">Muscle</tissue>
    </source>
</reference>
<evidence type="ECO:0000259" key="5">
    <source>
        <dbReference type="PROSITE" id="PS50089"/>
    </source>
</evidence>
<evidence type="ECO:0000313" key="7">
    <source>
        <dbReference type="Proteomes" id="UP000230750"/>
    </source>
</evidence>
<dbReference type="InterPro" id="IPR013083">
    <property type="entry name" value="Znf_RING/FYVE/PHD"/>
</dbReference>
<dbReference type="SMART" id="SM00184">
    <property type="entry name" value="RING"/>
    <property type="match status" value="1"/>
</dbReference>
<protein>
    <recommendedName>
        <fullName evidence="5">RING-type domain-containing protein</fullName>
    </recommendedName>
</protein>
<dbReference type="PROSITE" id="PS50089">
    <property type="entry name" value="ZF_RING_2"/>
    <property type="match status" value="1"/>
</dbReference>
<dbReference type="InterPro" id="IPR018957">
    <property type="entry name" value="Znf_C3HC4_RING-type"/>
</dbReference>
<dbReference type="PANTHER" id="PTHR25462">
    <property type="entry name" value="BONUS, ISOFORM C-RELATED"/>
    <property type="match status" value="1"/>
</dbReference>
<dbReference type="Proteomes" id="UP000230750">
    <property type="component" value="Unassembled WGS sequence"/>
</dbReference>
<dbReference type="OrthoDB" id="6105938at2759"/>
<dbReference type="InterPro" id="IPR047153">
    <property type="entry name" value="TRIM45/56/19-like"/>
</dbReference>
<dbReference type="PROSITE" id="PS00518">
    <property type="entry name" value="ZF_RING_1"/>
    <property type="match status" value="1"/>
</dbReference>
<dbReference type="Gene3D" id="3.30.40.10">
    <property type="entry name" value="Zinc/RING finger domain, C3HC4 (zinc finger)"/>
    <property type="match status" value="1"/>
</dbReference>
<dbReference type="GO" id="GO:0006513">
    <property type="term" value="P:protein monoubiquitination"/>
    <property type="evidence" value="ECO:0007669"/>
    <property type="project" value="TreeGrafter"/>
</dbReference>
<sequence>MESIITVLNEIGEDFLSCPICIQHFKEPKVLPCLHRYCSDCLESYIKQQKGELQCSVCREFFTIPPEGFKTDYFMKNLIEYVTLEKPEINIDLHNCVRCDKHRTAVAYCFDRKGYLCENCYDYYRHLKVRNISGSFSSFAGLKEIIQEVQMKSECFIFSYVSAINKVDILAVDERERLAGKSRALKLCEKYIIRLPKKIFLKTVDACIKVTWKQQSVC</sequence>
<gene>
    <name evidence="6" type="ORF">BSL78_08932</name>
</gene>
<organism evidence="6 7">
    <name type="scientific">Stichopus japonicus</name>
    <name type="common">Sea cucumber</name>
    <dbReference type="NCBI Taxonomy" id="307972"/>
    <lineage>
        <taxon>Eukaryota</taxon>
        <taxon>Metazoa</taxon>
        <taxon>Echinodermata</taxon>
        <taxon>Eleutherozoa</taxon>
        <taxon>Echinozoa</taxon>
        <taxon>Holothuroidea</taxon>
        <taxon>Aspidochirotacea</taxon>
        <taxon>Aspidochirotida</taxon>
        <taxon>Stichopodidae</taxon>
        <taxon>Apostichopus</taxon>
    </lineage>
</organism>
<name>A0A2G8L1L7_STIJA</name>
<keyword evidence="3" id="KW-0862">Zinc</keyword>
<dbReference type="GO" id="GO:0061630">
    <property type="term" value="F:ubiquitin protein ligase activity"/>
    <property type="evidence" value="ECO:0007669"/>
    <property type="project" value="TreeGrafter"/>
</dbReference>
<accession>A0A2G8L1L7</accession>
<evidence type="ECO:0000313" key="6">
    <source>
        <dbReference type="EMBL" id="PIK54147.1"/>
    </source>
</evidence>
<dbReference type="STRING" id="307972.A0A2G8L1L7"/>
<feature type="domain" description="RING-type" evidence="5">
    <location>
        <begin position="18"/>
        <end position="59"/>
    </location>
</feature>
<evidence type="ECO:0000256" key="3">
    <source>
        <dbReference type="ARBA" id="ARBA00022833"/>
    </source>
</evidence>
<keyword evidence="2 4" id="KW-0863">Zinc-finger</keyword>
<dbReference type="InterPro" id="IPR017907">
    <property type="entry name" value="Znf_RING_CS"/>
</dbReference>
<keyword evidence="1" id="KW-0479">Metal-binding</keyword>
<comment type="caution">
    <text evidence="6">The sequence shown here is derived from an EMBL/GenBank/DDBJ whole genome shotgun (WGS) entry which is preliminary data.</text>
</comment>
<dbReference type="AlphaFoldDB" id="A0A2G8L1L7"/>